<dbReference type="InterPro" id="IPR051867">
    <property type="entry name" value="Angio_Inhib/Adhesion_GPCR"/>
</dbReference>
<sequence length="745" mass="84730">MLVVGIFARCLLSNERRMFLKSTDACSSSAADVDKTPVSVGKPPATVAPMISSACHKNESVAKRYGPHSHTDYKAAITTAAATTTTTATTATATTTSSNTNRRSGGGGGGGSSRNFTYALAVVSLSVFLLVVCYAIWTLSIETILPVVTESNKNLEDLRPNNLPPLLGNNVTGNWFSVYVEITTASSVQIENPYASETISIVDSRRHRKRFRGRFNRRFYRKFHRRFGHQRKRAETKDRSSNTLNGSNIDDRYKGIQGDGEVQPEQNNKEEKDDEVIVVKEGLEVGVGDKGSLWEEYKSQHYPPKHPLISTTSLTDLEDVRWVKCDDGERRNNPDGTGDNLVGRGDNLEERSGNIVEKTVNLVERRLKSIQRRRKPIKINKLNGYNLGEDFLSGKYPKNVSYSVHYSGNEKSSVHEGIVIGGESGNGSEDDNDYGIGQEGKNKMRLSFGVNVEDEENKNRMKGETNGKEKGNEGDGDYDYDYDYYEKDGGKKTETETVFEINAKKKNRNMKSGYDRTAVEANSINPERDLRKAEYFDKIHDNEEIDWKSELKRLLEESNRNEERQQEVQRKSGHNKHIDSCGQWIQCKYHSLRRYLKQLENLPSCPCVFPNLMWHNQLWDEQRESYFTWEIASSPAERRDIYRPGAKFCIRSLLEPGMITLAVQHCCYDVKQRLITRGRAAGTPNLISPQISWELHKKVDILPWVLCKGDWLRYHQMVPPNNAVKCEENPKDREFYNQIMDLRNI</sequence>
<dbReference type="SMART" id="SM00723">
    <property type="entry name" value="AMOP"/>
    <property type="match status" value="1"/>
</dbReference>
<dbReference type="PANTHER" id="PTHR10239:SF29">
    <property type="entry name" value="AMOP DOMAIN-CONTAINING PROTEIN"/>
    <property type="match status" value="1"/>
</dbReference>
<feature type="region of interest" description="Disordered" evidence="5">
    <location>
        <begin position="86"/>
        <end position="111"/>
    </location>
</feature>
<feature type="transmembrane region" description="Helical" evidence="6">
    <location>
        <begin position="116"/>
        <end position="137"/>
    </location>
</feature>
<keyword evidence="8" id="KW-1185">Reference proteome</keyword>
<keyword evidence="3" id="KW-0732">Signal</keyword>
<keyword evidence="6" id="KW-1133">Transmembrane helix</keyword>
<feature type="domain" description="AMOP" evidence="7">
    <location>
        <begin position="573"/>
        <end position="733"/>
    </location>
</feature>
<accession>A0A6P7SYW2</accession>
<dbReference type="RefSeq" id="XP_029642981.1">
    <property type="nucleotide sequence ID" value="XM_029787121.2"/>
</dbReference>
<proteinExistence type="predicted"/>
<keyword evidence="4" id="KW-1015">Disulfide bond</keyword>
<keyword evidence="2" id="KW-0964">Secreted</keyword>
<dbReference type="Proteomes" id="UP000515154">
    <property type="component" value="Linkage group LG11"/>
</dbReference>
<dbReference type="KEGG" id="osn:115217423"/>
<organism evidence="8 9">
    <name type="scientific">Octopus sinensis</name>
    <name type="common">East Asian common octopus</name>
    <dbReference type="NCBI Taxonomy" id="2607531"/>
    <lineage>
        <taxon>Eukaryota</taxon>
        <taxon>Metazoa</taxon>
        <taxon>Spiralia</taxon>
        <taxon>Lophotrochozoa</taxon>
        <taxon>Mollusca</taxon>
        <taxon>Cephalopoda</taxon>
        <taxon>Coleoidea</taxon>
        <taxon>Octopodiformes</taxon>
        <taxon>Octopoda</taxon>
        <taxon>Incirrata</taxon>
        <taxon>Octopodidae</taxon>
        <taxon>Octopus</taxon>
    </lineage>
</organism>
<evidence type="ECO:0000256" key="1">
    <source>
        <dbReference type="ARBA" id="ARBA00004613"/>
    </source>
</evidence>
<reference evidence="9" key="1">
    <citation type="submission" date="2025-08" db="UniProtKB">
        <authorList>
            <consortium name="RefSeq"/>
        </authorList>
    </citation>
    <scope>IDENTIFICATION</scope>
</reference>
<comment type="subcellular location">
    <subcellularLocation>
        <location evidence="1">Secreted</location>
    </subcellularLocation>
</comment>
<dbReference type="GO" id="GO:0005576">
    <property type="term" value="C:extracellular region"/>
    <property type="evidence" value="ECO:0007669"/>
    <property type="project" value="UniProtKB-SubCell"/>
</dbReference>
<feature type="region of interest" description="Disordered" evidence="5">
    <location>
        <begin position="454"/>
        <end position="478"/>
    </location>
</feature>
<evidence type="ECO:0000313" key="9">
    <source>
        <dbReference type="RefSeq" id="XP_029642981.1"/>
    </source>
</evidence>
<protein>
    <submittedName>
        <fullName evidence="9">Uncharacterized protein LOC115217423</fullName>
    </submittedName>
</protein>
<dbReference type="InterPro" id="IPR005533">
    <property type="entry name" value="AMOP_dom"/>
</dbReference>
<feature type="compositionally biased region" description="Basic and acidic residues" evidence="5">
    <location>
        <begin position="457"/>
        <end position="473"/>
    </location>
</feature>
<feature type="region of interest" description="Disordered" evidence="5">
    <location>
        <begin position="327"/>
        <end position="346"/>
    </location>
</feature>
<gene>
    <name evidence="9" type="primary">LOC115217423</name>
</gene>
<feature type="compositionally biased region" description="Low complexity" evidence="5">
    <location>
        <begin position="86"/>
        <end position="103"/>
    </location>
</feature>
<evidence type="ECO:0000256" key="2">
    <source>
        <dbReference type="ARBA" id="ARBA00022525"/>
    </source>
</evidence>
<evidence type="ECO:0000256" key="3">
    <source>
        <dbReference type="ARBA" id="ARBA00022729"/>
    </source>
</evidence>
<dbReference type="PROSITE" id="PS50856">
    <property type="entry name" value="AMOP"/>
    <property type="match status" value="1"/>
</dbReference>
<evidence type="ECO:0000313" key="8">
    <source>
        <dbReference type="Proteomes" id="UP000515154"/>
    </source>
</evidence>
<evidence type="ECO:0000256" key="6">
    <source>
        <dbReference type="SAM" id="Phobius"/>
    </source>
</evidence>
<evidence type="ECO:0000256" key="4">
    <source>
        <dbReference type="ARBA" id="ARBA00023157"/>
    </source>
</evidence>
<feature type="region of interest" description="Disordered" evidence="5">
    <location>
        <begin position="227"/>
        <end position="276"/>
    </location>
</feature>
<keyword evidence="6" id="KW-0812">Transmembrane</keyword>
<dbReference type="AlphaFoldDB" id="A0A6P7SYW2"/>
<evidence type="ECO:0000256" key="5">
    <source>
        <dbReference type="SAM" id="MobiDB-lite"/>
    </source>
</evidence>
<name>A0A6P7SYW2_9MOLL</name>
<feature type="compositionally biased region" description="Basic and acidic residues" evidence="5">
    <location>
        <begin position="267"/>
        <end position="276"/>
    </location>
</feature>
<dbReference type="Pfam" id="PF03782">
    <property type="entry name" value="AMOP"/>
    <property type="match status" value="1"/>
</dbReference>
<keyword evidence="6" id="KW-0472">Membrane</keyword>
<dbReference type="PANTHER" id="PTHR10239">
    <property type="entry name" value="ISTHMIN-2"/>
    <property type="match status" value="1"/>
</dbReference>
<evidence type="ECO:0000259" key="7">
    <source>
        <dbReference type="PROSITE" id="PS50856"/>
    </source>
</evidence>